<keyword evidence="4" id="KW-1133">Transmembrane helix</keyword>
<evidence type="ECO:0000256" key="1">
    <source>
        <dbReference type="ARBA" id="ARBA00005278"/>
    </source>
</evidence>
<dbReference type="InterPro" id="IPR050768">
    <property type="entry name" value="UPF0353/GerABKA_families"/>
</dbReference>
<dbReference type="EMBL" id="OBQC01000009">
    <property type="protein sequence ID" value="SOC41016.1"/>
    <property type="molecule type" value="Genomic_DNA"/>
</dbReference>
<feature type="transmembrane region" description="Helical" evidence="4">
    <location>
        <begin position="402"/>
        <end position="431"/>
    </location>
</feature>
<evidence type="ECO:0000313" key="5">
    <source>
        <dbReference type="EMBL" id="SOC41016.1"/>
    </source>
</evidence>
<dbReference type="Pfam" id="PF03323">
    <property type="entry name" value="GerA"/>
    <property type="match status" value="1"/>
</dbReference>
<dbReference type="GO" id="GO:0016020">
    <property type="term" value="C:membrane"/>
    <property type="evidence" value="ECO:0007669"/>
    <property type="project" value="InterPro"/>
</dbReference>
<dbReference type="Proteomes" id="UP000219252">
    <property type="component" value="Unassembled WGS sequence"/>
</dbReference>
<gene>
    <name evidence="5" type="ORF">SAMN05877842_10962</name>
</gene>
<proteinExistence type="inferred from homology"/>
<protein>
    <submittedName>
        <fullName evidence="5">GerA spore germination protein</fullName>
    </submittedName>
</protein>
<feature type="transmembrane region" description="Helical" evidence="4">
    <location>
        <begin position="280"/>
        <end position="299"/>
    </location>
</feature>
<comment type="similarity">
    <text evidence="1">Belongs to the GerABKA family.</text>
</comment>
<organism evidence="5 6">
    <name type="scientific">Ureibacillus acetophenoni</name>
    <dbReference type="NCBI Taxonomy" id="614649"/>
    <lineage>
        <taxon>Bacteria</taxon>
        <taxon>Bacillati</taxon>
        <taxon>Bacillota</taxon>
        <taxon>Bacilli</taxon>
        <taxon>Bacillales</taxon>
        <taxon>Caryophanaceae</taxon>
        <taxon>Ureibacillus</taxon>
    </lineage>
</organism>
<dbReference type="OrthoDB" id="9772630at2"/>
<name>A0A285UK82_9BACL</name>
<feature type="region of interest" description="Disordered" evidence="3">
    <location>
        <begin position="465"/>
        <end position="485"/>
    </location>
</feature>
<keyword evidence="2 4" id="KW-0472">Membrane</keyword>
<feature type="transmembrane region" description="Helical" evidence="4">
    <location>
        <begin position="311"/>
        <end position="337"/>
    </location>
</feature>
<accession>A0A285UK82</accession>
<dbReference type="RefSeq" id="WP_097149976.1">
    <property type="nucleotide sequence ID" value="NZ_OBQC01000009.1"/>
</dbReference>
<sequence>MDRAGQAVTLATIKQLFEKSEDVLISTFIFNGSEVHFVKCDAMVDQQMLYSVVLPKIENLFNGSTNQSIDKTMIEQLPIPEFNPITNKDDVITSVYSGKVLICFDELQLLYASNIARKPNRNPEDTNLEALVKGPRDNFIEDLSINIALIRKRFPSNSLCVEKLEIGKRTKTAVAILYIDDIANKGILEELKRELNNIDTDIVISADSLMEFINKKNWILPATHYTGRPDFAIQSLIRGRFLIMVDGTSYAVMTPVNVTYLLKSAEDFETPVVFGAFERILRLIGILIGTTLPAFWLALTLFHQNQLPLQLLATVVIANRGLPFPAVLEMLFLVIMFEMFREASLRLPSVLGGTFSVVGGLIIGDAAIRSGITSPAMIVVIAISVVASYTIVNQSLVTMVSILRIVFILITAVFGLFGFFMCIYLTVLYIANMRIFGVPYLNISVDLSWDNFKKTFFRASRDKYTKRPGTLNPQDKSRSNNGESK</sequence>
<feature type="transmembrane region" description="Helical" evidence="4">
    <location>
        <begin position="343"/>
        <end position="364"/>
    </location>
</feature>
<feature type="compositionally biased region" description="Polar residues" evidence="3">
    <location>
        <begin position="471"/>
        <end position="485"/>
    </location>
</feature>
<evidence type="ECO:0000256" key="4">
    <source>
        <dbReference type="SAM" id="Phobius"/>
    </source>
</evidence>
<dbReference type="PANTHER" id="PTHR22550">
    <property type="entry name" value="SPORE GERMINATION PROTEIN"/>
    <property type="match status" value="1"/>
</dbReference>
<evidence type="ECO:0000256" key="3">
    <source>
        <dbReference type="SAM" id="MobiDB-lite"/>
    </source>
</evidence>
<dbReference type="PIRSF" id="PIRSF005690">
    <property type="entry name" value="GerBA"/>
    <property type="match status" value="1"/>
</dbReference>
<dbReference type="PANTHER" id="PTHR22550:SF9">
    <property type="entry name" value="STAGE V SPORULATION PROTEIN AF"/>
    <property type="match status" value="1"/>
</dbReference>
<reference evidence="6" key="1">
    <citation type="submission" date="2017-08" db="EMBL/GenBank/DDBJ databases">
        <authorList>
            <person name="Varghese N."/>
            <person name="Submissions S."/>
        </authorList>
    </citation>
    <scope>NUCLEOTIDE SEQUENCE [LARGE SCALE GENOMIC DNA]</scope>
    <source>
        <strain evidence="6">JC23</strain>
    </source>
</reference>
<keyword evidence="4" id="KW-0812">Transmembrane</keyword>
<keyword evidence="6" id="KW-1185">Reference proteome</keyword>
<evidence type="ECO:0000256" key="2">
    <source>
        <dbReference type="ARBA" id="ARBA00023136"/>
    </source>
</evidence>
<dbReference type="InterPro" id="IPR004995">
    <property type="entry name" value="Spore_Ger"/>
</dbReference>
<dbReference type="GO" id="GO:0009847">
    <property type="term" value="P:spore germination"/>
    <property type="evidence" value="ECO:0007669"/>
    <property type="project" value="InterPro"/>
</dbReference>
<dbReference type="AlphaFoldDB" id="A0A285UK82"/>
<evidence type="ECO:0000313" key="6">
    <source>
        <dbReference type="Proteomes" id="UP000219252"/>
    </source>
</evidence>
<feature type="transmembrane region" description="Helical" evidence="4">
    <location>
        <begin position="376"/>
        <end position="396"/>
    </location>
</feature>